<comment type="caution">
    <text evidence="1">The sequence shown here is derived from an EMBL/GenBank/DDBJ whole genome shotgun (WGS) entry which is preliminary data.</text>
</comment>
<evidence type="ECO:0000313" key="2">
    <source>
        <dbReference type="Proteomes" id="UP001172680"/>
    </source>
</evidence>
<gene>
    <name evidence="1" type="ORF">H2199_006556</name>
</gene>
<keyword evidence="2" id="KW-1185">Reference proteome</keyword>
<proteinExistence type="predicted"/>
<sequence length="209" mass="23171">MVAKYSQFILFGDSITEQSTSQERGFGFAAALQAGMISEITTVFFGANDAIAKEANNGQYVPLDDFKKNLRQLLQHEVVKAHNPRLILITPPPVDEYQLEIADKAKGYDTSLQRRTAERTKSYADAAYEVGRELGVTVLDIWTAFMLKAGWKQGKPLLGSSKLPRSPVLSELLYDGMFALISIDNSSGQTYGGQDFILRLRAIACSLRR</sequence>
<dbReference type="EMBL" id="JAPDRP010000019">
    <property type="protein sequence ID" value="KAJ9639521.1"/>
    <property type="molecule type" value="Genomic_DNA"/>
</dbReference>
<organism evidence="1 2">
    <name type="scientific">Coniosporium tulheliwenetii</name>
    <dbReference type="NCBI Taxonomy" id="3383036"/>
    <lineage>
        <taxon>Eukaryota</taxon>
        <taxon>Fungi</taxon>
        <taxon>Dikarya</taxon>
        <taxon>Ascomycota</taxon>
        <taxon>Pezizomycotina</taxon>
        <taxon>Dothideomycetes</taxon>
        <taxon>Dothideomycetes incertae sedis</taxon>
        <taxon>Coniosporium</taxon>
    </lineage>
</organism>
<protein>
    <submittedName>
        <fullName evidence="1">Uncharacterized protein</fullName>
    </submittedName>
</protein>
<dbReference type="Proteomes" id="UP001172680">
    <property type="component" value="Unassembled WGS sequence"/>
</dbReference>
<accession>A0ACC2YWP7</accession>
<name>A0ACC2YWP7_9PEZI</name>
<evidence type="ECO:0000313" key="1">
    <source>
        <dbReference type="EMBL" id="KAJ9639521.1"/>
    </source>
</evidence>
<reference evidence="1" key="1">
    <citation type="submission" date="2022-10" db="EMBL/GenBank/DDBJ databases">
        <title>Culturing micro-colonial fungi from biological soil crusts in the Mojave desert and describing Neophaeococcomyces mojavensis, and introducing the new genera and species Taxawa tesnikishii.</title>
        <authorList>
            <person name="Kurbessoian T."/>
            <person name="Stajich J.E."/>
        </authorList>
    </citation>
    <scope>NUCLEOTIDE SEQUENCE</scope>
    <source>
        <strain evidence="1">JES_115</strain>
    </source>
</reference>